<evidence type="ECO:0000313" key="2">
    <source>
        <dbReference type="EMBL" id="KRN75650.1"/>
    </source>
</evidence>
<proteinExistence type="predicted"/>
<dbReference type="OrthoDB" id="2187325at2"/>
<keyword evidence="3" id="KW-1185">Reference proteome</keyword>
<dbReference type="InterPro" id="IPR007731">
    <property type="entry name" value="DUF669"/>
</dbReference>
<accession>A0A0R2JE59</accession>
<dbReference type="STRING" id="1616.IV73_GL000140"/>
<dbReference type="Pfam" id="PF05037">
    <property type="entry name" value="DUF669"/>
    <property type="match status" value="1"/>
</dbReference>
<organism evidence="2 3">
    <name type="scientific">Weissella kandleri</name>
    <dbReference type="NCBI Taxonomy" id="1616"/>
    <lineage>
        <taxon>Bacteria</taxon>
        <taxon>Bacillati</taxon>
        <taxon>Bacillota</taxon>
        <taxon>Bacilli</taxon>
        <taxon>Lactobacillales</taxon>
        <taxon>Lactobacillaceae</taxon>
        <taxon>Weissella</taxon>
    </lineage>
</organism>
<evidence type="ECO:0000256" key="1">
    <source>
        <dbReference type="SAM" id="MobiDB-lite"/>
    </source>
</evidence>
<sequence length="220" mass="24493">MFTVNSKKKAGTRIVEFAGKYNVEISAAEFKMSQSNREMMVITYRVLDGEQEGNIIPYDRLVDDSADEGVTNKTYFSYERINSFLVDGLQVENGIQFDLRQASQLVGKQLSVNVGWKKDNYDNKTKYQLKVKSYHPLMQDGSKPDMNKPRPQAPDSNSGNSNAFSNSQPSFGAQPTNTTSNQDNANFGNAQSSPFTQQVAQSQKSPFVGGQTVNDDDLPF</sequence>
<protein>
    <submittedName>
        <fullName evidence="2">Uncharacterized protein</fullName>
    </submittedName>
</protein>
<dbReference type="Proteomes" id="UP000051655">
    <property type="component" value="Unassembled WGS sequence"/>
</dbReference>
<dbReference type="EMBL" id="JQBP01000001">
    <property type="protein sequence ID" value="KRN75650.1"/>
    <property type="molecule type" value="Genomic_DNA"/>
</dbReference>
<comment type="caution">
    <text evidence="2">The sequence shown here is derived from an EMBL/GenBank/DDBJ whole genome shotgun (WGS) entry which is preliminary data.</text>
</comment>
<reference evidence="2 3" key="1">
    <citation type="journal article" date="2015" name="Genome Announc.">
        <title>Expanding the biotechnology potential of lactobacilli through comparative genomics of 213 strains and associated genera.</title>
        <authorList>
            <person name="Sun Z."/>
            <person name="Harris H.M."/>
            <person name="McCann A."/>
            <person name="Guo C."/>
            <person name="Argimon S."/>
            <person name="Zhang W."/>
            <person name="Yang X."/>
            <person name="Jeffery I.B."/>
            <person name="Cooney J.C."/>
            <person name="Kagawa T.F."/>
            <person name="Liu W."/>
            <person name="Song Y."/>
            <person name="Salvetti E."/>
            <person name="Wrobel A."/>
            <person name="Rasinkangas P."/>
            <person name="Parkhill J."/>
            <person name="Rea M.C."/>
            <person name="O'Sullivan O."/>
            <person name="Ritari J."/>
            <person name="Douillard F.P."/>
            <person name="Paul Ross R."/>
            <person name="Yang R."/>
            <person name="Briner A.E."/>
            <person name="Felis G.E."/>
            <person name="de Vos W.M."/>
            <person name="Barrangou R."/>
            <person name="Klaenhammer T.R."/>
            <person name="Caufield P.W."/>
            <person name="Cui Y."/>
            <person name="Zhang H."/>
            <person name="O'Toole P.W."/>
        </authorList>
    </citation>
    <scope>NUCLEOTIDE SEQUENCE [LARGE SCALE GENOMIC DNA]</scope>
    <source>
        <strain evidence="2 3">DSM 20593</strain>
    </source>
</reference>
<dbReference type="AlphaFoldDB" id="A0A0R2JE59"/>
<feature type="compositionally biased region" description="Low complexity" evidence="1">
    <location>
        <begin position="156"/>
        <end position="167"/>
    </location>
</feature>
<gene>
    <name evidence="2" type="ORF">IV73_GL000140</name>
</gene>
<dbReference type="RefSeq" id="WP_057753384.1">
    <property type="nucleotide sequence ID" value="NZ_JQBP01000001.1"/>
</dbReference>
<feature type="compositionally biased region" description="Polar residues" evidence="1">
    <location>
        <begin position="168"/>
        <end position="205"/>
    </location>
</feature>
<evidence type="ECO:0000313" key="3">
    <source>
        <dbReference type="Proteomes" id="UP000051655"/>
    </source>
</evidence>
<feature type="region of interest" description="Disordered" evidence="1">
    <location>
        <begin position="137"/>
        <end position="220"/>
    </location>
</feature>
<name>A0A0R2JE59_9LACO</name>
<dbReference type="PATRIC" id="fig|1616.3.peg.146"/>